<dbReference type="Pfam" id="PF08241">
    <property type="entry name" value="Methyltransf_11"/>
    <property type="match status" value="1"/>
</dbReference>
<dbReference type="EC" id="2.1.1.-" evidence="2"/>
<dbReference type="CDD" id="cd02440">
    <property type="entry name" value="AdoMet_MTases"/>
    <property type="match status" value="1"/>
</dbReference>
<protein>
    <submittedName>
        <fullName evidence="2">Class I SAM-dependent methyltransferase</fullName>
        <ecNumber evidence="2">2.1.1.-</ecNumber>
    </submittedName>
</protein>
<dbReference type="InterPro" id="IPR013216">
    <property type="entry name" value="Methyltransf_11"/>
</dbReference>
<sequence length="208" mass="22489">MEQYPSIDARIFAALYDPFLALGERRSAAAVRARLLGSLSGDVLEIGAGTGLNVPHYPQDLEQLVLTEPDPAMLRRLRRRAGDRTTVVGAPAESLPFADDGFDAVVSTLVLCTAPEPGAALAEVARVLRPGGRLVLMEHVLAQAPRLARRQRRYARPWKALAGGCRCDQNTALLLSEAGFDVSGLRREAWRGMPSIVRPLVTGSLALR</sequence>
<reference evidence="2 3" key="1">
    <citation type="submission" date="2024-10" db="EMBL/GenBank/DDBJ databases">
        <title>The Natural Products Discovery Center: Release of the First 8490 Sequenced Strains for Exploring Actinobacteria Biosynthetic Diversity.</title>
        <authorList>
            <person name="Kalkreuter E."/>
            <person name="Kautsar S.A."/>
            <person name="Yang D."/>
            <person name="Bader C.D."/>
            <person name="Teijaro C.N."/>
            <person name="Fluegel L."/>
            <person name="Davis C.M."/>
            <person name="Simpson J.R."/>
            <person name="Lauterbach L."/>
            <person name="Steele A.D."/>
            <person name="Gui C."/>
            <person name="Meng S."/>
            <person name="Li G."/>
            <person name="Viehrig K."/>
            <person name="Ye F."/>
            <person name="Su P."/>
            <person name="Kiefer A.F."/>
            <person name="Nichols A."/>
            <person name="Cepeda A.J."/>
            <person name="Yan W."/>
            <person name="Fan B."/>
            <person name="Jiang Y."/>
            <person name="Adhikari A."/>
            <person name="Zheng C.-J."/>
            <person name="Schuster L."/>
            <person name="Cowan T.M."/>
            <person name="Smanski M.J."/>
            <person name="Chevrette M.G."/>
            <person name="De Carvalho L.P.S."/>
            <person name="Shen B."/>
        </authorList>
    </citation>
    <scope>NUCLEOTIDE SEQUENCE [LARGE SCALE GENOMIC DNA]</scope>
    <source>
        <strain evidence="2 3">NPDC049639</strain>
    </source>
</reference>
<dbReference type="GO" id="GO:0008168">
    <property type="term" value="F:methyltransferase activity"/>
    <property type="evidence" value="ECO:0007669"/>
    <property type="project" value="UniProtKB-KW"/>
</dbReference>
<keyword evidence="3" id="KW-1185">Reference proteome</keyword>
<dbReference type="Gene3D" id="3.40.50.150">
    <property type="entry name" value="Vaccinia Virus protein VP39"/>
    <property type="match status" value="1"/>
</dbReference>
<dbReference type="SUPFAM" id="SSF53335">
    <property type="entry name" value="S-adenosyl-L-methionine-dependent methyltransferases"/>
    <property type="match status" value="1"/>
</dbReference>
<evidence type="ECO:0000313" key="2">
    <source>
        <dbReference type="EMBL" id="MFI7589075.1"/>
    </source>
</evidence>
<dbReference type="GO" id="GO:0032259">
    <property type="term" value="P:methylation"/>
    <property type="evidence" value="ECO:0007669"/>
    <property type="project" value="UniProtKB-KW"/>
</dbReference>
<keyword evidence="2" id="KW-0808">Transferase</keyword>
<dbReference type="PANTHER" id="PTHR45036:SF1">
    <property type="entry name" value="METHYLTRANSFERASE LIKE 7A"/>
    <property type="match status" value="1"/>
</dbReference>
<dbReference type="Proteomes" id="UP001612915">
    <property type="component" value="Unassembled WGS sequence"/>
</dbReference>
<comment type="caution">
    <text evidence="2">The sequence shown here is derived from an EMBL/GenBank/DDBJ whole genome shotgun (WGS) entry which is preliminary data.</text>
</comment>
<gene>
    <name evidence="2" type="ORF">ACIB24_18590</name>
</gene>
<evidence type="ECO:0000259" key="1">
    <source>
        <dbReference type="Pfam" id="PF08241"/>
    </source>
</evidence>
<dbReference type="InterPro" id="IPR052356">
    <property type="entry name" value="Thiol_S-MT"/>
</dbReference>
<organism evidence="2 3">
    <name type="scientific">Spongisporangium articulatum</name>
    <dbReference type="NCBI Taxonomy" id="3362603"/>
    <lineage>
        <taxon>Bacteria</taxon>
        <taxon>Bacillati</taxon>
        <taxon>Actinomycetota</taxon>
        <taxon>Actinomycetes</taxon>
        <taxon>Kineosporiales</taxon>
        <taxon>Kineosporiaceae</taxon>
        <taxon>Spongisporangium</taxon>
    </lineage>
</organism>
<accession>A0ABW8ARQ8</accession>
<evidence type="ECO:0000313" key="3">
    <source>
        <dbReference type="Proteomes" id="UP001612915"/>
    </source>
</evidence>
<feature type="domain" description="Methyltransferase type 11" evidence="1">
    <location>
        <begin position="44"/>
        <end position="136"/>
    </location>
</feature>
<dbReference type="RefSeq" id="WP_398283411.1">
    <property type="nucleotide sequence ID" value="NZ_JBITLV010000006.1"/>
</dbReference>
<keyword evidence="2" id="KW-0489">Methyltransferase</keyword>
<name>A0ABW8ARQ8_9ACTN</name>
<proteinExistence type="predicted"/>
<dbReference type="PANTHER" id="PTHR45036">
    <property type="entry name" value="METHYLTRANSFERASE LIKE 7B"/>
    <property type="match status" value="1"/>
</dbReference>
<dbReference type="EMBL" id="JBITLV010000006">
    <property type="protein sequence ID" value="MFI7589075.1"/>
    <property type="molecule type" value="Genomic_DNA"/>
</dbReference>
<dbReference type="InterPro" id="IPR029063">
    <property type="entry name" value="SAM-dependent_MTases_sf"/>
</dbReference>